<dbReference type="PROSITE" id="PS50404">
    <property type="entry name" value="GST_NTER"/>
    <property type="match status" value="2"/>
</dbReference>
<evidence type="ECO:0000256" key="2">
    <source>
        <dbReference type="ARBA" id="ARBA00022679"/>
    </source>
</evidence>
<organism evidence="7 8">
    <name type="scientific">Flemingia macrophylla</name>
    <dbReference type="NCBI Taxonomy" id="520843"/>
    <lineage>
        <taxon>Eukaryota</taxon>
        <taxon>Viridiplantae</taxon>
        <taxon>Streptophyta</taxon>
        <taxon>Embryophyta</taxon>
        <taxon>Tracheophyta</taxon>
        <taxon>Spermatophyta</taxon>
        <taxon>Magnoliopsida</taxon>
        <taxon>eudicotyledons</taxon>
        <taxon>Gunneridae</taxon>
        <taxon>Pentapetalae</taxon>
        <taxon>rosids</taxon>
        <taxon>fabids</taxon>
        <taxon>Fabales</taxon>
        <taxon>Fabaceae</taxon>
        <taxon>Papilionoideae</taxon>
        <taxon>50 kb inversion clade</taxon>
        <taxon>NPAAA clade</taxon>
        <taxon>indigoferoid/millettioid clade</taxon>
        <taxon>Phaseoleae</taxon>
        <taxon>Flemingia</taxon>
    </lineage>
</organism>
<dbReference type="InterPro" id="IPR045074">
    <property type="entry name" value="GST_C_Tau"/>
</dbReference>
<feature type="domain" description="GST C-terminal" evidence="6">
    <location>
        <begin position="106"/>
        <end position="248"/>
    </location>
</feature>
<dbReference type="Gene3D" id="1.20.1050.10">
    <property type="match status" value="2"/>
</dbReference>
<keyword evidence="8" id="KW-1185">Reference proteome</keyword>
<dbReference type="InterPro" id="IPR036282">
    <property type="entry name" value="Glutathione-S-Trfase_C_sf"/>
</dbReference>
<dbReference type="Gene3D" id="3.40.30.10">
    <property type="entry name" value="Glutaredoxin"/>
    <property type="match status" value="2"/>
</dbReference>
<feature type="domain" description="GST C-terminal" evidence="6">
    <location>
        <begin position="411"/>
        <end position="553"/>
    </location>
</feature>
<dbReference type="CDD" id="cd03058">
    <property type="entry name" value="GST_N_Tau"/>
    <property type="match status" value="2"/>
</dbReference>
<comment type="catalytic activity">
    <reaction evidence="4">
        <text>RX + glutathione = an S-substituted glutathione + a halide anion + H(+)</text>
        <dbReference type="Rhea" id="RHEA:16437"/>
        <dbReference type="ChEBI" id="CHEBI:15378"/>
        <dbReference type="ChEBI" id="CHEBI:16042"/>
        <dbReference type="ChEBI" id="CHEBI:17792"/>
        <dbReference type="ChEBI" id="CHEBI:57925"/>
        <dbReference type="ChEBI" id="CHEBI:90779"/>
        <dbReference type="EC" id="2.5.1.18"/>
    </reaction>
</comment>
<dbReference type="PANTHER" id="PTHR11260:SF679">
    <property type="entry name" value="GLUTATHIONE TRANSFERASE"/>
    <property type="match status" value="1"/>
</dbReference>
<dbReference type="InterPro" id="IPR004045">
    <property type="entry name" value="Glutathione_S-Trfase_N"/>
</dbReference>
<evidence type="ECO:0000256" key="1">
    <source>
        <dbReference type="ARBA" id="ARBA00012452"/>
    </source>
</evidence>
<dbReference type="Proteomes" id="UP001603857">
    <property type="component" value="Unassembled WGS sequence"/>
</dbReference>
<gene>
    <name evidence="7" type="ORF">Fmac_024074</name>
</gene>
<protein>
    <recommendedName>
        <fullName evidence="1">glutathione transferase</fullName>
        <ecNumber evidence="1">2.5.1.18</ecNumber>
    </recommendedName>
</protein>
<dbReference type="GO" id="GO:0004364">
    <property type="term" value="F:glutathione transferase activity"/>
    <property type="evidence" value="ECO:0007669"/>
    <property type="project" value="UniProtKB-EC"/>
</dbReference>
<dbReference type="CDD" id="cd03185">
    <property type="entry name" value="GST_C_Tau"/>
    <property type="match status" value="2"/>
</dbReference>
<feature type="domain" description="GST N-terminal" evidence="5">
    <location>
        <begin position="22"/>
        <end position="101"/>
    </location>
</feature>
<evidence type="ECO:0000256" key="4">
    <source>
        <dbReference type="ARBA" id="ARBA00047960"/>
    </source>
</evidence>
<dbReference type="Pfam" id="PF13410">
    <property type="entry name" value="GST_C_2"/>
    <property type="match status" value="2"/>
</dbReference>
<name>A0ABD1LNB9_9FABA</name>
<dbReference type="EMBL" id="JBGMDY010000008">
    <property type="protein sequence ID" value="KAL2325016.1"/>
    <property type="molecule type" value="Genomic_DNA"/>
</dbReference>
<sequence length="584" mass="67320">MALLKFTLFVMGSSSDSTLSYIDIKLHGFWYSPFTVKVKLTLELKGIAYENIEEDRLNMSAQVFQYNPVYKRVPVLVHDGKPICESTIIVEYIDQIWPHNPLLPTDSYERALVRFWVKYADDMVPAIGSLAQSSNDEEQEKAIEKIWEHLRVIEDQCFNNDVKKFFGGDTINIVEIAFGPLVRFIKVLEEALEVKVLGDEKFPHLQSWYNNFKDVPVIKENLPDQNKMVAHKLGGQGLLQALEIMREIESCSQDSSKTFRENFEETQNLISIYDSKVLQLEIAYYFLDVVGRHNDSSMFVKKIQFHGSLYINKANVGLGKYKLDRMTDIKLHGFWYSTFTLSVKWTLKLKGIPYENIEEDRYNKSAQLLQYNPVYKRTPVLVHDGKPLCESMIIVEYIDEIWPQNPLLPTHSYHKALARFWVKYADDTFTLLCFPLLSMLIFSAVASLFSSSNDEEQEKAIEKIWEHLKVVEDRCFSDGKNVFGGDTINIVDIAFGPLITLLVVLEDALGVKILDDEKFPHLHSWYNNFKDVPVIKENLPDQDKMSLQASTLISAAAIHSGGQRHKRRHILRAVHVWHAHPSHP</sequence>
<dbReference type="SUPFAM" id="SSF47616">
    <property type="entry name" value="GST C-terminal domain-like"/>
    <property type="match status" value="2"/>
</dbReference>
<dbReference type="PROSITE" id="PS50405">
    <property type="entry name" value="GST_CTER"/>
    <property type="match status" value="2"/>
</dbReference>
<dbReference type="InterPro" id="IPR010987">
    <property type="entry name" value="Glutathione-S-Trfase_C-like"/>
</dbReference>
<dbReference type="SFLD" id="SFLDG00358">
    <property type="entry name" value="Main_(cytGST)"/>
    <property type="match status" value="2"/>
</dbReference>
<reference evidence="7 8" key="1">
    <citation type="submission" date="2024-08" db="EMBL/GenBank/DDBJ databases">
        <title>Insights into the chromosomal genome structure of Flemingia macrophylla.</title>
        <authorList>
            <person name="Ding Y."/>
            <person name="Zhao Y."/>
            <person name="Bi W."/>
            <person name="Wu M."/>
            <person name="Zhao G."/>
            <person name="Gong Y."/>
            <person name="Li W."/>
            <person name="Zhang P."/>
        </authorList>
    </citation>
    <scope>NUCLEOTIDE SEQUENCE [LARGE SCALE GENOMIC DNA]</scope>
    <source>
        <strain evidence="7">DYQJB</strain>
        <tissue evidence="7">Leaf</tissue>
    </source>
</reference>
<dbReference type="InterPro" id="IPR036249">
    <property type="entry name" value="Thioredoxin-like_sf"/>
</dbReference>
<feature type="domain" description="GST N-terminal" evidence="5">
    <location>
        <begin position="327"/>
        <end position="406"/>
    </location>
</feature>
<dbReference type="SUPFAM" id="SSF52833">
    <property type="entry name" value="Thioredoxin-like"/>
    <property type="match status" value="2"/>
</dbReference>
<dbReference type="FunFam" id="3.40.30.10:FF:000044">
    <property type="entry name" value="Glutathione S-transferase GSTU6"/>
    <property type="match status" value="1"/>
</dbReference>
<keyword evidence="2" id="KW-0808">Transferase</keyword>
<dbReference type="InterPro" id="IPR045073">
    <property type="entry name" value="Omega/Tau-like"/>
</dbReference>
<evidence type="ECO:0000259" key="6">
    <source>
        <dbReference type="PROSITE" id="PS50405"/>
    </source>
</evidence>
<evidence type="ECO:0000313" key="8">
    <source>
        <dbReference type="Proteomes" id="UP001603857"/>
    </source>
</evidence>
<evidence type="ECO:0000313" key="7">
    <source>
        <dbReference type="EMBL" id="KAL2325016.1"/>
    </source>
</evidence>
<dbReference type="EC" id="2.5.1.18" evidence="1"/>
<comment type="caution">
    <text evidence="7">The sequence shown here is derived from an EMBL/GenBank/DDBJ whole genome shotgun (WGS) entry which is preliminary data.</text>
</comment>
<dbReference type="SFLD" id="SFLDS00019">
    <property type="entry name" value="Glutathione_Transferase_(cytos"/>
    <property type="match status" value="2"/>
</dbReference>
<accession>A0ABD1LNB9</accession>
<dbReference type="SFLD" id="SFLDG01152">
    <property type="entry name" value="Main.3:_Omega-_and_Tau-like"/>
    <property type="match status" value="2"/>
</dbReference>
<evidence type="ECO:0000256" key="3">
    <source>
        <dbReference type="ARBA" id="ARBA00025743"/>
    </source>
</evidence>
<dbReference type="Pfam" id="PF02798">
    <property type="entry name" value="GST_N"/>
    <property type="match status" value="2"/>
</dbReference>
<proteinExistence type="inferred from homology"/>
<evidence type="ECO:0000259" key="5">
    <source>
        <dbReference type="PROSITE" id="PS50404"/>
    </source>
</evidence>
<comment type="similarity">
    <text evidence="3">Belongs to the GST superfamily. Tau family.</text>
</comment>
<dbReference type="PANTHER" id="PTHR11260">
    <property type="entry name" value="GLUTATHIONE S-TRANSFERASE, GST, SUPERFAMILY, GST DOMAIN CONTAINING"/>
    <property type="match status" value="1"/>
</dbReference>
<dbReference type="InterPro" id="IPR040079">
    <property type="entry name" value="Glutathione_S-Trfase"/>
</dbReference>
<dbReference type="AlphaFoldDB" id="A0ABD1LNB9"/>